<dbReference type="CDD" id="cd04486">
    <property type="entry name" value="YhcR_OBF_like"/>
    <property type="match status" value="1"/>
</dbReference>
<keyword evidence="1" id="KW-0732">Signal</keyword>
<keyword evidence="2" id="KW-0255">Endonuclease</keyword>
<feature type="chain" id="PRO_5041437695" evidence="1">
    <location>
        <begin position="23"/>
        <end position="412"/>
    </location>
</feature>
<accession>A0AA46TM03</accession>
<sequence length="412" mass="43044">MATAAAALVAGTFSVITSPVQAAEAMPIAEIQGPGDATPYAGETVTTRGVVTAAYPQGGFDGFYVQTAGTGADDPADHTASDAIFVYAGDAPVDVQVGDHVEVTGEASEHEGLTEISQAADGVTVLDEPAEAVKPAEIAYPATDEAREAYEGMLLAPQGSFTVSDNYDANFFAEFTLASGTTPLRQPTDAAAPGSDEAAAIEADNDARAVKLDDGASINFSDGDDRNIPLPYLLSPKTQVRTGAPVTFDAPVVLDWRYDAWRFQPTTQLTAANDDAVDPVTFGKTREARPADVGGSVQLATFNVLNYFTTTGDRLDGCSYYRDREGNPIAVRGGCDARGAANAENLERQQVKIVKAINRLDADVVTLEEIENSAVFGKDRDTALGRLTDALNAAAGGEPVDVRAVARVGTRG</sequence>
<evidence type="ECO:0000313" key="3">
    <source>
        <dbReference type="Proteomes" id="UP001164390"/>
    </source>
</evidence>
<evidence type="ECO:0000313" key="2">
    <source>
        <dbReference type="EMBL" id="UYM07779.1"/>
    </source>
</evidence>
<protein>
    <submittedName>
        <fullName evidence="2">ExeM/NucH family extracellular endonuclease</fullName>
    </submittedName>
</protein>
<organism evidence="2 3">
    <name type="scientific">Solicola gregarius</name>
    <dbReference type="NCBI Taxonomy" id="2908642"/>
    <lineage>
        <taxon>Bacteria</taxon>
        <taxon>Bacillati</taxon>
        <taxon>Actinomycetota</taxon>
        <taxon>Actinomycetes</taxon>
        <taxon>Propionibacteriales</taxon>
        <taxon>Nocardioidaceae</taxon>
        <taxon>Solicola</taxon>
    </lineage>
</organism>
<dbReference type="NCBIfam" id="NF033681">
    <property type="entry name" value="ExeM_NucH_DNase"/>
    <property type="match status" value="1"/>
</dbReference>
<feature type="signal peptide" evidence="1">
    <location>
        <begin position="1"/>
        <end position="22"/>
    </location>
</feature>
<dbReference type="KEGG" id="sgrg:L0C25_12130"/>
<dbReference type="InterPro" id="IPR036691">
    <property type="entry name" value="Endo/exonu/phosph_ase_sf"/>
</dbReference>
<keyword evidence="3" id="KW-1185">Reference proteome</keyword>
<keyword evidence="2" id="KW-0378">Hydrolase</keyword>
<proteinExistence type="predicted"/>
<name>A0AA46TM03_9ACTN</name>
<dbReference type="SUPFAM" id="SSF56219">
    <property type="entry name" value="DNase I-like"/>
    <property type="match status" value="1"/>
</dbReference>
<dbReference type="AlphaFoldDB" id="A0AA46TM03"/>
<dbReference type="PANTHER" id="PTHR42834">
    <property type="entry name" value="ENDONUCLEASE/EXONUCLEASE/PHOSPHATASE FAMILY PROTEIN (AFU_ORTHOLOGUE AFUA_3G09210)"/>
    <property type="match status" value="1"/>
</dbReference>
<dbReference type="GO" id="GO:0004519">
    <property type="term" value="F:endonuclease activity"/>
    <property type="evidence" value="ECO:0007669"/>
    <property type="project" value="UniProtKB-KW"/>
</dbReference>
<evidence type="ECO:0000256" key="1">
    <source>
        <dbReference type="SAM" id="SignalP"/>
    </source>
</evidence>
<reference evidence="2" key="1">
    <citation type="submission" date="2022-01" db="EMBL/GenBank/DDBJ databases">
        <title>Nocardioidaceae gen. sp. A5X3R13.</title>
        <authorList>
            <person name="Lopez Marin M.A."/>
            <person name="Uhlik O."/>
        </authorList>
    </citation>
    <scope>NUCLEOTIDE SEQUENCE</scope>
    <source>
        <strain evidence="2">A5X3R13</strain>
    </source>
</reference>
<dbReference type="EMBL" id="CP094970">
    <property type="protein sequence ID" value="UYM07779.1"/>
    <property type="molecule type" value="Genomic_DNA"/>
</dbReference>
<dbReference type="RefSeq" id="WP_271636753.1">
    <property type="nucleotide sequence ID" value="NZ_CP094970.1"/>
</dbReference>
<gene>
    <name evidence="2" type="ORF">L0C25_12130</name>
</gene>
<dbReference type="InterPro" id="IPR047971">
    <property type="entry name" value="ExeM-like"/>
</dbReference>
<dbReference type="Proteomes" id="UP001164390">
    <property type="component" value="Chromosome"/>
</dbReference>
<dbReference type="PANTHER" id="PTHR42834:SF1">
    <property type="entry name" value="ENDONUCLEASE_EXONUCLEASE_PHOSPHATASE FAMILY PROTEIN (AFU_ORTHOLOGUE AFUA_3G09210)"/>
    <property type="match status" value="1"/>
</dbReference>
<keyword evidence="2" id="KW-0540">Nuclease</keyword>